<dbReference type="Proteomes" id="UP000001811">
    <property type="component" value="Chromosome 18"/>
</dbReference>
<reference evidence="3" key="3">
    <citation type="submission" date="2025-09" db="UniProtKB">
        <authorList>
            <consortium name="Ensembl"/>
        </authorList>
    </citation>
    <scope>IDENTIFICATION</scope>
    <source>
        <strain evidence="3">Thorbecke</strain>
    </source>
</reference>
<dbReference type="Pfam" id="PF15092">
    <property type="entry name" value="UPF0728"/>
    <property type="match status" value="1"/>
</dbReference>
<evidence type="ECO:0000313" key="3">
    <source>
        <dbReference type="Ensembl" id="ENSOCUP00000029446.1"/>
    </source>
</evidence>
<evidence type="ECO:0000256" key="2">
    <source>
        <dbReference type="SAM" id="SignalP"/>
    </source>
</evidence>
<dbReference type="EMBL" id="AAGW02068966">
    <property type="status" value="NOT_ANNOTATED_CDS"/>
    <property type="molecule type" value="Genomic_DNA"/>
</dbReference>
<feature type="signal peptide" evidence="2">
    <location>
        <begin position="1"/>
        <end position="22"/>
    </location>
</feature>
<dbReference type="EMBL" id="AAGW02068965">
    <property type="status" value="NOT_ANNOTATED_CDS"/>
    <property type="molecule type" value="Genomic_DNA"/>
</dbReference>
<protein>
    <submittedName>
        <fullName evidence="3">Uncharacterized protein</fullName>
    </submittedName>
</protein>
<dbReference type="GeneTree" id="ENSGT00390000002871"/>
<dbReference type="EMBL" id="AAGW02068967">
    <property type="status" value="NOT_ANNOTATED_CDS"/>
    <property type="molecule type" value="Genomic_DNA"/>
</dbReference>
<keyword evidence="2" id="KW-0732">Signal</keyword>
<dbReference type="AlphaFoldDB" id="A0A5F9C6Q5"/>
<evidence type="ECO:0000256" key="1">
    <source>
        <dbReference type="ARBA" id="ARBA00009973"/>
    </source>
</evidence>
<sequence length="192" mass="20831">MMIFPIIFKFFFFLMSLHYICNNNILGFKRLCCGPAPRLTRLILRLAALAHRVLVPVRAPDSVPVAPLPGQLSAVAREGSGGWPKCLGPAPHGRPGEAPGSWLRSSSDGAGGFFLLTWIEFCVPGPAPATAAVLKKDGHEVVLEKIEDWDVVELVVNGEVVFHCNIKDLEFGGDGKLDPLCEEARVAVLKAY</sequence>
<evidence type="ECO:0000313" key="4">
    <source>
        <dbReference type="Proteomes" id="UP000001811"/>
    </source>
</evidence>
<dbReference type="InterPro" id="IPR027885">
    <property type="entry name" value="UPF0728"/>
</dbReference>
<dbReference type="InParanoid" id="A0A5F9C6Q5"/>
<dbReference type="Bgee" id="ENSOCUG00000028010">
    <property type="expression patterns" value="Expressed in testis and 7 other cell types or tissues"/>
</dbReference>
<dbReference type="Ensembl" id="ENSOCUT00000053517.1">
    <property type="protein sequence ID" value="ENSOCUP00000029446.1"/>
    <property type="gene ID" value="ENSOCUG00000028010.3"/>
</dbReference>
<dbReference type="PANTHER" id="PTHR28448:SF1">
    <property type="entry name" value="UPF0728 PROTEIN C10ORF53"/>
    <property type="match status" value="1"/>
</dbReference>
<keyword evidence="4" id="KW-1185">Reference proteome</keyword>
<gene>
    <name evidence="3" type="primary">CUNH10orf53</name>
</gene>
<comment type="similarity">
    <text evidence="1">Belongs to the UPF0728 family.</text>
</comment>
<organism evidence="3 4">
    <name type="scientific">Oryctolagus cuniculus</name>
    <name type="common">Rabbit</name>
    <dbReference type="NCBI Taxonomy" id="9986"/>
    <lineage>
        <taxon>Eukaryota</taxon>
        <taxon>Metazoa</taxon>
        <taxon>Chordata</taxon>
        <taxon>Craniata</taxon>
        <taxon>Vertebrata</taxon>
        <taxon>Euteleostomi</taxon>
        <taxon>Mammalia</taxon>
        <taxon>Eutheria</taxon>
        <taxon>Euarchontoglires</taxon>
        <taxon>Glires</taxon>
        <taxon>Lagomorpha</taxon>
        <taxon>Leporidae</taxon>
        <taxon>Oryctolagus</taxon>
    </lineage>
</organism>
<reference evidence="3" key="2">
    <citation type="submission" date="2025-08" db="UniProtKB">
        <authorList>
            <consortium name="Ensembl"/>
        </authorList>
    </citation>
    <scope>IDENTIFICATION</scope>
    <source>
        <strain evidence="3">Thorbecke</strain>
    </source>
</reference>
<accession>A0A5F9C6Q5</accession>
<name>A0A5F9C6Q5_RABIT</name>
<dbReference type="EMBL" id="AAGW02068964">
    <property type="status" value="NOT_ANNOTATED_CDS"/>
    <property type="molecule type" value="Genomic_DNA"/>
</dbReference>
<reference evidence="3 4" key="1">
    <citation type="journal article" date="2011" name="Nature">
        <title>A high-resolution map of human evolutionary constraint using 29 mammals.</title>
        <authorList>
            <person name="Lindblad-Toh K."/>
            <person name="Garber M."/>
            <person name="Zuk O."/>
            <person name="Lin M.F."/>
            <person name="Parker B.J."/>
            <person name="Washietl S."/>
            <person name="Kheradpour P."/>
            <person name="Ernst J."/>
            <person name="Jordan G."/>
            <person name="Mauceli E."/>
            <person name="Ward L.D."/>
            <person name="Lowe C.B."/>
            <person name="Holloway A.K."/>
            <person name="Clamp M."/>
            <person name="Gnerre S."/>
            <person name="Alfoldi J."/>
            <person name="Beal K."/>
            <person name="Chang J."/>
            <person name="Clawson H."/>
            <person name="Cuff J."/>
            <person name="Di Palma F."/>
            <person name="Fitzgerald S."/>
            <person name="Flicek P."/>
            <person name="Guttman M."/>
            <person name="Hubisz M.J."/>
            <person name="Jaffe D.B."/>
            <person name="Jungreis I."/>
            <person name="Kent W.J."/>
            <person name="Kostka D."/>
            <person name="Lara M."/>
            <person name="Martins A.L."/>
            <person name="Massingham T."/>
            <person name="Moltke I."/>
            <person name="Raney B.J."/>
            <person name="Rasmussen M.D."/>
            <person name="Robinson J."/>
            <person name="Stark A."/>
            <person name="Vilella A.J."/>
            <person name="Wen J."/>
            <person name="Xie X."/>
            <person name="Zody M.C."/>
            <person name="Baldwin J."/>
            <person name="Bloom T."/>
            <person name="Chin C.W."/>
            <person name="Heiman D."/>
            <person name="Nicol R."/>
            <person name="Nusbaum C."/>
            <person name="Young S."/>
            <person name="Wilkinson J."/>
            <person name="Worley K.C."/>
            <person name="Kovar C.L."/>
            <person name="Muzny D.M."/>
            <person name="Gibbs R.A."/>
            <person name="Cree A."/>
            <person name="Dihn H.H."/>
            <person name="Fowler G."/>
            <person name="Jhangiani S."/>
            <person name="Joshi V."/>
            <person name="Lee S."/>
            <person name="Lewis L.R."/>
            <person name="Nazareth L.V."/>
            <person name="Okwuonu G."/>
            <person name="Santibanez J."/>
            <person name="Warren W.C."/>
            <person name="Mardis E.R."/>
            <person name="Weinstock G.M."/>
            <person name="Wilson R.K."/>
            <person name="Delehaunty K."/>
            <person name="Dooling D."/>
            <person name="Fronik C."/>
            <person name="Fulton L."/>
            <person name="Fulton B."/>
            <person name="Graves T."/>
            <person name="Minx P."/>
            <person name="Sodergren E."/>
            <person name="Birney E."/>
            <person name="Margulies E.H."/>
            <person name="Herrero J."/>
            <person name="Green E.D."/>
            <person name="Haussler D."/>
            <person name="Siepel A."/>
            <person name="Goldman N."/>
            <person name="Pollard K.S."/>
            <person name="Pedersen J.S."/>
            <person name="Lander E.S."/>
            <person name="Kellis M."/>
        </authorList>
    </citation>
    <scope>NUCLEOTIDE SEQUENCE [LARGE SCALE GENOMIC DNA]</scope>
    <source>
        <strain evidence="3 4">Thorbecke inbred</strain>
    </source>
</reference>
<feature type="chain" id="PRO_5023913734" evidence="2">
    <location>
        <begin position="23"/>
        <end position="192"/>
    </location>
</feature>
<proteinExistence type="inferred from homology"/>
<dbReference type="PANTHER" id="PTHR28448">
    <property type="entry name" value="UPF0728 PROTEIN C10ORF53"/>
    <property type="match status" value="1"/>
</dbReference>